<proteinExistence type="inferred from homology"/>
<sequence length="386" mass="45202">MNFLREGHKKYLDKIFQVWTTGGYQLVLPPKYIEEAKMMPDDILRSSLVEFIQGRHTIALRPDRPPRLRHLIKHEVIKDMHKLFPGLKEETPMGVYPAVCRLVFRVSGRAFAGQKISHDDDWMMMNISYAGDAFQAALVLRYYPDWLRPLVKYFTPEVRQIWKYNAKAGDYLAPLIEERNQTGKQPGYEKPNDTLKWVQTTRPEYLLELREEIQEVLKMYNGEWTVESMPQLKKMDNFIKETQRYQPTIISFQRKALQSIALSDGTRTPKGAYMMAASDAVSHDPNIYENPDEFDSWRYYKMRQAPENENKYQLVSIGNTKLHFGGGRYACPERWFVSHEPKLILSALIMAYNVKLKEGEERPKNILFQSMLSPNPMAEIMFKSRA</sequence>
<dbReference type="OrthoDB" id="1844152at2759"/>
<evidence type="ECO:0000256" key="4">
    <source>
        <dbReference type="ARBA" id="ARBA00023002"/>
    </source>
</evidence>
<keyword evidence="8" id="KW-1185">Reference proteome</keyword>
<comment type="similarity">
    <text evidence="2">Belongs to the cytochrome P450 family.</text>
</comment>
<dbReference type="GO" id="GO:0004497">
    <property type="term" value="F:monooxygenase activity"/>
    <property type="evidence" value="ECO:0007669"/>
    <property type="project" value="InterPro"/>
</dbReference>
<dbReference type="Proteomes" id="UP000184330">
    <property type="component" value="Unassembled WGS sequence"/>
</dbReference>
<dbReference type="InterPro" id="IPR036396">
    <property type="entry name" value="Cyt_P450_sf"/>
</dbReference>
<dbReference type="SUPFAM" id="SSF48264">
    <property type="entry name" value="Cytochrome P450"/>
    <property type="match status" value="1"/>
</dbReference>
<dbReference type="PRINTS" id="PR00465">
    <property type="entry name" value="EP450IV"/>
</dbReference>
<dbReference type="PANTHER" id="PTHR46206">
    <property type="entry name" value="CYTOCHROME P450"/>
    <property type="match status" value="1"/>
</dbReference>
<gene>
    <name evidence="7" type="ORF">PAC_12284</name>
</gene>
<dbReference type="Gene3D" id="1.10.630.10">
    <property type="entry name" value="Cytochrome P450"/>
    <property type="match status" value="2"/>
</dbReference>
<dbReference type="InterPro" id="IPR002403">
    <property type="entry name" value="Cyt_P450_E_grp-IV"/>
</dbReference>
<protein>
    <recommendedName>
        <fullName evidence="9">Cytochrome P450</fullName>
    </recommendedName>
</protein>
<dbReference type="Pfam" id="PF00067">
    <property type="entry name" value="p450"/>
    <property type="match status" value="1"/>
</dbReference>
<keyword evidence="4" id="KW-0560">Oxidoreductase</keyword>
<dbReference type="GO" id="GO:0020037">
    <property type="term" value="F:heme binding"/>
    <property type="evidence" value="ECO:0007669"/>
    <property type="project" value="InterPro"/>
</dbReference>
<evidence type="ECO:0000256" key="3">
    <source>
        <dbReference type="ARBA" id="ARBA00022723"/>
    </source>
</evidence>
<dbReference type="GO" id="GO:0016705">
    <property type="term" value="F:oxidoreductase activity, acting on paired donors, with incorporation or reduction of molecular oxygen"/>
    <property type="evidence" value="ECO:0007669"/>
    <property type="project" value="InterPro"/>
</dbReference>
<evidence type="ECO:0008006" key="9">
    <source>
        <dbReference type="Google" id="ProtNLM"/>
    </source>
</evidence>
<keyword evidence="3 6" id="KW-0479">Metal-binding</keyword>
<evidence type="ECO:0000313" key="7">
    <source>
        <dbReference type="EMBL" id="CZR62387.1"/>
    </source>
</evidence>
<evidence type="ECO:0000313" key="8">
    <source>
        <dbReference type="Proteomes" id="UP000184330"/>
    </source>
</evidence>
<dbReference type="InterPro" id="IPR001128">
    <property type="entry name" value="Cyt_P450"/>
</dbReference>
<keyword evidence="6" id="KW-0349">Heme</keyword>
<feature type="binding site" description="axial binding residue" evidence="6">
    <location>
        <position position="331"/>
    </location>
    <ligand>
        <name>heme</name>
        <dbReference type="ChEBI" id="CHEBI:30413"/>
    </ligand>
    <ligandPart>
        <name>Fe</name>
        <dbReference type="ChEBI" id="CHEBI:18248"/>
    </ligandPart>
</feature>
<dbReference type="AlphaFoldDB" id="A0A1L7XBP4"/>
<name>A0A1L7XBP4_9HELO</name>
<evidence type="ECO:0000256" key="2">
    <source>
        <dbReference type="ARBA" id="ARBA00010617"/>
    </source>
</evidence>
<dbReference type="CDD" id="cd11041">
    <property type="entry name" value="CYP503A1-like"/>
    <property type="match status" value="1"/>
</dbReference>
<keyword evidence="5 6" id="KW-0408">Iron</keyword>
<dbReference type="EMBL" id="FJOG01000020">
    <property type="protein sequence ID" value="CZR62387.1"/>
    <property type="molecule type" value="Genomic_DNA"/>
</dbReference>
<dbReference type="GO" id="GO:0005506">
    <property type="term" value="F:iron ion binding"/>
    <property type="evidence" value="ECO:0007669"/>
    <property type="project" value="InterPro"/>
</dbReference>
<reference evidence="7 8" key="1">
    <citation type="submission" date="2016-03" db="EMBL/GenBank/DDBJ databases">
        <authorList>
            <person name="Ploux O."/>
        </authorList>
    </citation>
    <scope>NUCLEOTIDE SEQUENCE [LARGE SCALE GENOMIC DNA]</scope>
    <source>
        <strain evidence="7 8">UAMH 11012</strain>
    </source>
</reference>
<evidence type="ECO:0000256" key="5">
    <source>
        <dbReference type="ARBA" id="ARBA00023004"/>
    </source>
</evidence>
<evidence type="ECO:0000256" key="1">
    <source>
        <dbReference type="ARBA" id="ARBA00001971"/>
    </source>
</evidence>
<accession>A0A1L7XBP4</accession>
<evidence type="ECO:0000256" key="6">
    <source>
        <dbReference type="PIRSR" id="PIRSR602403-1"/>
    </source>
</evidence>
<organism evidence="7 8">
    <name type="scientific">Phialocephala subalpina</name>
    <dbReference type="NCBI Taxonomy" id="576137"/>
    <lineage>
        <taxon>Eukaryota</taxon>
        <taxon>Fungi</taxon>
        <taxon>Dikarya</taxon>
        <taxon>Ascomycota</taxon>
        <taxon>Pezizomycotina</taxon>
        <taxon>Leotiomycetes</taxon>
        <taxon>Helotiales</taxon>
        <taxon>Mollisiaceae</taxon>
        <taxon>Phialocephala</taxon>
        <taxon>Phialocephala fortinii species complex</taxon>
    </lineage>
</organism>
<dbReference type="PANTHER" id="PTHR46206:SF7">
    <property type="entry name" value="P450, PUTATIVE (EUROFUNG)-RELATED"/>
    <property type="match status" value="1"/>
</dbReference>
<comment type="cofactor">
    <cofactor evidence="1 6">
        <name>heme</name>
        <dbReference type="ChEBI" id="CHEBI:30413"/>
    </cofactor>
</comment>
<dbReference type="STRING" id="576137.A0A1L7XBP4"/>